<name>A0A367KJC1_RHIST</name>
<dbReference type="EMBL" id="PJQM01001454">
    <property type="protein sequence ID" value="RCI02296.1"/>
    <property type="molecule type" value="Genomic_DNA"/>
</dbReference>
<dbReference type="AlphaFoldDB" id="A0A367KJC1"/>
<proteinExistence type="predicted"/>
<sequence>MNNAYHLLTSVVKETLNRNPQEALDALNQCLIQNNVELRETEEGVYLAYFKDAVNCETIESSESTDSTESSEGINSSEIIDSPKNDNPPLMNIASSVWAKADQNTKASLMTFDSFRKTKEERIKLAEKRIDDIKALTHTINLLNPNGEVLVDDIKTITSSLTVLNESSRILTIKKSLMCLYIATIYTAIVDANSDMLLQKAKELVFAICQIDCWRYIARGIRFIALLRISPAVIFYPEIASSHLLEKASKESFQAAVLCLKEVHRDLLPAHHQVPLLDLKHETQVLP</sequence>
<feature type="region of interest" description="Disordered" evidence="1">
    <location>
        <begin position="60"/>
        <end position="88"/>
    </location>
</feature>
<keyword evidence="3" id="KW-1185">Reference proteome</keyword>
<dbReference type="Proteomes" id="UP000253551">
    <property type="component" value="Unassembled WGS sequence"/>
</dbReference>
<comment type="caution">
    <text evidence="2">The sequence shown here is derived from an EMBL/GenBank/DDBJ whole genome shotgun (WGS) entry which is preliminary data.</text>
</comment>
<evidence type="ECO:0000313" key="3">
    <source>
        <dbReference type="Proteomes" id="UP000253551"/>
    </source>
</evidence>
<evidence type="ECO:0000256" key="1">
    <source>
        <dbReference type="SAM" id="MobiDB-lite"/>
    </source>
</evidence>
<feature type="non-terminal residue" evidence="2">
    <location>
        <position position="287"/>
    </location>
</feature>
<reference evidence="2 3" key="1">
    <citation type="journal article" date="2018" name="G3 (Bethesda)">
        <title>Phylogenetic and Phylogenomic Definition of Rhizopus Species.</title>
        <authorList>
            <person name="Gryganskyi A.P."/>
            <person name="Golan J."/>
            <person name="Dolatabadi S."/>
            <person name="Mondo S."/>
            <person name="Robb S."/>
            <person name="Idnurm A."/>
            <person name="Muszewska A."/>
            <person name="Steczkiewicz K."/>
            <person name="Masonjones S."/>
            <person name="Liao H.L."/>
            <person name="Gajdeczka M.T."/>
            <person name="Anike F."/>
            <person name="Vuek A."/>
            <person name="Anishchenko I.M."/>
            <person name="Voigt K."/>
            <person name="de Hoog G.S."/>
            <person name="Smith M.E."/>
            <person name="Heitman J."/>
            <person name="Vilgalys R."/>
            <person name="Stajich J.E."/>
        </authorList>
    </citation>
    <scope>NUCLEOTIDE SEQUENCE [LARGE SCALE GENOMIC DNA]</scope>
    <source>
        <strain evidence="2 3">LSU 92-RS-03</strain>
    </source>
</reference>
<evidence type="ECO:0000313" key="2">
    <source>
        <dbReference type="EMBL" id="RCI02296.1"/>
    </source>
</evidence>
<accession>A0A367KJC1</accession>
<feature type="compositionally biased region" description="Low complexity" evidence="1">
    <location>
        <begin position="60"/>
        <end position="82"/>
    </location>
</feature>
<gene>
    <name evidence="2" type="ORF">CU098_011651</name>
</gene>
<protein>
    <submittedName>
        <fullName evidence="2">Uncharacterized protein</fullName>
    </submittedName>
</protein>
<organism evidence="2 3">
    <name type="scientific">Rhizopus stolonifer</name>
    <name type="common">Rhizopus nigricans</name>
    <dbReference type="NCBI Taxonomy" id="4846"/>
    <lineage>
        <taxon>Eukaryota</taxon>
        <taxon>Fungi</taxon>
        <taxon>Fungi incertae sedis</taxon>
        <taxon>Mucoromycota</taxon>
        <taxon>Mucoromycotina</taxon>
        <taxon>Mucoromycetes</taxon>
        <taxon>Mucorales</taxon>
        <taxon>Mucorineae</taxon>
        <taxon>Rhizopodaceae</taxon>
        <taxon>Rhizopus</taxon>
    </lineage>
</organism>